<organism evidence="3 4">
    <name type="scientific">Acanthopleuribacter pedis</name>
    <dbReference type="NCBI Taxonomy" id="442870"/>
    <lineage>
        <taxon>Bacteria</taxon>
        <taxon>Pseudomonadati</taxon>
        <taxon>Acidobacteriota</taxon>
        <taxon>Holophagae</taxon>
        <taxon>Acanthopleuribacterales</taxon>
        <taxon>Acanthopleuribacteraceae</taxon>
        <taxon>Acanthopleuribacter</taxon>
    </lineage>
</organism>
<accession>A0A8J7Q9Y9</accession>
<reference evidence="3" key="1">
    <citation type="submission" date="2021-03" db="EMBL/GenBank/DDBJ databases">
        <authorList>
            <person name="Wang G."/>
        </authorList>
    </citation>
    <scope>NUCLEOTIDE SEQUENCE</scope>
    <source>
        <strain evidence="3">KCTC 12899</strain>
    </source>
</reference>
<dbReference type="SUPFAM" id="SSF46955">
    <property type="entry name" value="Putative DNA-binding domain"/>
    <property type="match status" value="1"/>
</dbReference>
<dbReference type="AlphaFoldDB" id="A0A8J7Q9Y9"/>
<dbReference type="CDD" id="cd04765">
    <property type="entry name" value="HTH_MlrA-like_sg2"/>
    <property type="match status" value="1"/>
</dbReference>
<evidence type="ECO:0000259" key="2">
    <source>
        <dbReference type="PROSITE" id="PS50937"/>
    </source>
</evidence>
<dbReference type="InterPro" id="IPR000551">
    <property type="entry name" value="MerR-type_HTH_dom"/>
</dbReference>
<comment type="caution">
    <text evidence="3">The sequence shown here is derived from an EMBL/GenBank/DDBJ whole genome shotgun (WGS) entry which is preliminary data.</text>
</comment>
<protein>
    <submittedName>
        <fullName evidence="3">MerR family transcriptional regulator</fullName>
    </submittedName>
</protein>
<evidence type="ECO:0000313" key="4">
    <source>
        <dbReference type="Proteomes" id="UP000664417"/>
    </source>
</evidence>
<dbReference type="PROSITE" id="PS50937">
    <property type="entry name" value="HTH_MERR_2"/>
    <property type="match status" value="1"/>
</dbReference>
<sequence>MHHSVAGYFVFAIRVCLMPGSWVTIGDAWWDHPPVPGVTMSEKEEQLSFETEAAAPAPPSAEATAKPPQKEVAPVETAAPAEAAPEEDGVPAGTADAKVGPSAPDKIAVVRRDLIKPGKIFYKMGDVCDITGLEAHVLRFWEAEFEQLQPKKNRSGHRIYTVEEIERVICIRRLLHEEGYTIPGARKKLEDPAYESGENHGKPREMQFILNEISGIRKSLESAIKLLDGP</sequence>
<dbReference type="SMART" id="SM00422">
    <property type="entry name" value="HTH_MERR"/>
    <property type="match status" value="1"/>
</dbReference>
<feature type="region of interest" description="Disordered" evidence="1">
    <location>
        <begin position="36"/>
        <end position="101"/>
    </location>
</feature>
<evidence type="ECO:0000313" key="3">
    <source>
        <dbReference type="EMBL" id="MBO1320169.1"/>
    </source>
</evidence>
<proteinExistence type="predicted"/>
<dbReference type="EMBL" id="JAFREP010000016">
    <property type="protein sequence ID" value="MBO1320169.1"/>
    <property type="molecule type" value="Genomic_DNA"/>
</dbReference>
<evidence type="ECO:0000256" key="1">
    <source>
        <dbReference type="SAM" id="MobiDB-lite"/>
    </source>
</evidence>
<dbReference type="Gene3D" id="1.10.1660.10">
    <property type="match status" value="1"/>
</dbReference>
<gene>
    <name evidence="3" type="ORF">J3U88_16960</name>
</gene>
<dbReference type="GO" id="GO:0003677">
    <property type="term" value="F:DNA binding"/>
    <property type="evidence" value="ECO:0007669"/>
    <property type="project" value="InterPro"/>
</dbReference>
<keyword evidence="4" id="KW-1185">Reference proteome</keyword>
<dbReference type="GO" id="GO:0006355">
    <property type="term" value="P:regulation of DNA-templated transcription"/>
    <property type="evidence" value="ECO:0007669"/>
    <property type="project" value="InterPro"/>
</dbReference>
<feature type="compositionally biased region" description="Low complexity" evidence="1">
    <location>
        <begin position="50"/>
        <end position="83"/>
    </location>
</feature>
<dbReference type="Pfam" id="PF13411">
    <property type="entry name" value="MerR_1"/>
    <property type="match status" value="1"/>
</dbReference>
<dbReference type="InterPro" id="IPR009061">
    <property type="entry name" value="DNA-bd_dom_put_sf"/>
</dbReference>
<dbReference type="RefSeq" id="WP_207860123.1">
    <property type="nucleotide sequence ID" value="NZ_JAFREP010000016.1"/>
</dbReference>
<feature type="domain" description="HTH merR-type" evidence="2">
    <location>
        <begin position="121"/>
        <end position="191"/>
    </location>
</feature>
<name>A0A8J7Q9Y9_9BACT</name>
<dbReference type="Proteomes" id="UP000664417">
    <property type="component" value="Unassembled WGS sequence"/>
</dbReference>